<protein>
    <submittedName>
        <fullName evidence="2">Uncharacterized protein</fullName>
    </submittedName>
</protein>
<comment type="caution">
    <text evidence="2">The sequence shown here is derived from an EMBL/GenBank/DDBJ whole genome shotgun (WGS) entry which is preliminary data.</text>
</comment>
<name>A0A7C3ZN20_9CYAN</name>
<organism evidence="2">
    <name type="scientific">Planktothricoides sp. SpSt-374</name>
    <dbReference type="NCBI Taxonomy" id="2282167"/>
    <lineage>
        <taxon>Bacteria</taxon>
        <taxon>Bacillati</taxon>
        <taxon>Cyanobacteriota</taxon>
        <taxon>Cyanophyceae</taxon>
        <taxon>Oscillatoriophycideae</taxon>
        <taxon>Oscillatoriales</taxon>
        <taxon>Oscillatoriaceae</taxon>
        <taxon>Planktothricoides</taxon>
    </lineage>
</organism>
<dbReference type="AlphaFoldDB" id="A0A7C3ZN20"/>
<accession>A0A7C3ZN20</accession>
<keyword evidence="1" id="KW-0472">Membrane</keyword>
<keyword evidence="1" id="KW-1133">Transmembrane helix</keyword>
<evidence type="ECO:0000256" key="1">
    <source>
        <dbReference type="SAM" id="Phobius"/>
    </source>
</evidence>
<gene>
    <name evidence="2" type="ORF">ENR15_20550</name>
</gene>
<sequence length="161" mass="18413">MNAHTFDGNTVNCPICHRNSSSKPGELWGGLYTCPYCQARLVISWSGHYVRDPFSLNQMARGWVAPSYRFSDFRFGGLMGDRERQHKSLRFLGESTSLRRQSRPLARILRDVGLTKRPVMFLVLAGAAIAGMTLANFQGWTVERNPVQEFWEEITESWEQP</sequence>
<feature type="transmembrane region" description="Helical" evidence="1">
    <location>
        <begin position="119"/>
        <end position="137"/>
    </location>
</feature>
<proteinExistence type="predicted"/>
<reference evidence="2" key="1">
    <citation type="journal article" date="2020" name="mSystems">
        <title>Genome- and Community-Level Interaction Insights into Carbon Utilization and Element Cycling Functions of Hydrothermarchaeota in Hydrothermal Sediment.</title>
        <authorList>
            <person name="Zhou Z."/>
            <person name="Liu Y."/>
            <person name="Xu W."/>
            <person name="Pan J."/>
            <person name="Luo Z.H."/>
            <person name="Li M."/>
        </authorList>
    </citation>
    <scope>NUCLEOTIDE SEQUENCE [LARGE SCALE GENOMIC DNA]</scope>
    <source>
        <strain evidence="2">SpSt-374</strain>
    </source>
</reference>
<dbReference type="EMBL" id="DSPX01000202">
    <property type="protein sequence ID" value="HGG02965.1"/>
    <property type="molecule type" value="Genomic_DNA"/>
</dbReference>
<evidence type="ECO:0000313" key="2">
    <source>
        <dbReference type="EMBL" id="HGG02965.1"/>
    </source>
</evidence>
<keyword evidence="1" id="KW-0812">Transmembrane</keyword>